<gene>
    <name evidence="2" type="ORF">NPIL_673951</name>
</gene>
<dbReference type="OrthoDB" id="6717483at2759"/>
<organism evidence="2 3">
    <name type="scientific">Nephila pilipes</name>
    <name type="common">Giant wood spider</name>
    <name type="synonym">Nephila maculata</name>
    <dbReference type="NCBI Taxonomy" id="299642"/>
    <lineage>
        <taxon>Eukaryota</taxon>
        <taxon>Metazoa</taxon>
        <taxon>Ecdysozoa</taxon>
        <taxon>Arthropoda</taxon>
        <taxon>Chelicerata</taxon>
        <taxon>Arachnida</taxon>
        <taxon>Araneae</taxon>
        <taxon>Araneomorphae</taxon>
        <taxon>Entelegynae</taxon>
        <taxon>Araneoidea</taxon>
        <taxon>Nephilidae</taxon>
        <taxon>Nephila</taxon>
    </lineage>
</organism>
<comment type="caution">
    <text evidence="2">The sequence shown here is derived from an EMBL/GenBank/DDBJ whole genome shotgun (WGS) entry which is preliminary data.</text>
</comment>
<feature type="non-terminal residue" evidence="2">
    <location>
        <position position="1"/>
    </location>
</feature>
<dbReference type="AlphaFoldDB" id="A0A8X6TSN5"/>
<reference evidence="2" key="1">
    <citation type="submission" date="2020-08" db="EMBL/GenBank/DDBJ databases">
        <title>Multicomponent nature underlies the extraordinary mechanical properties of spider dragline silk.</title>
        <authorList>
            <person name="Kono N."/>
            <person name="Nakamura H."/>
            <person name="Mori M."/>
            <person name="Yoshida Y."/>
            <person name="Ohtoshi R."/>
            <person name="Malay A.D."/>
            <person name="Moran D.A.P."/>
            <person name="Tomita M."/>
            <person name="Numata K."/>
            <person name="Arakawa K."/>
        </authorList>
    </citation>
    <scope>NUCLEOTIDE SEQUENCE</scope>
</reference>
<feature type="region of interest" description="Disordered" evidence="1">
    <location>
        <begin position="1"/>
        <end position="21"/>
    </location>
</feature>
<dbReference type="EMBL" id="BMAW01111076">
    <property type="protein sequence ID" value="GFT46127.1"/>
    <property type="molecule type" value="Genomic_DNA"/>
</dbReference>
<dbReference type="Proteomes" id="UP000887013">
    <property type="component" value="Unassembled WGS sequence"/>
</dbReference>
<name>A0A8X6TSN5_NEPPI</name>
<feature type="compositionally biased region" description="Polar residues" evidence="1">
    <location>
        <begin position="8"/>
        <end position="21"/>
    </location>
</feature>
<keyword evidence="3" id="KW-1185">Reference proteome</keyword>
<evidence type="ECO:0000256" key="1">
    <source>
        <dbReference type="SAM" id="MobiDB-lite"/>
    </source>
</evidence>
<evidence type="ECO:0000313" key="3">
    <source>
        <dbReference type="Proteomes" id="UP000887013"/>
    </source>
</evidence>
<accession>A0A8X6TSN5</accession>
<evidence type="ECO:0000313" key="2">
    <source>
        <dbReference type="EMBL" id="GFT46127.1"/>
    </source>
</evidence>
<sequence>IMDRWLKSGSTTPNENNDYSSIQLTGNNEINDELTSILKEPVKRKSKENSQVRQRVSYVWILMDWR</sequence>
<proteinExistence type="predicted"/>
<protein>
    <submittedName>
        <fullName evidence="2">Uncharacterized protein</fullName>
    </submittedName>
</protein>